<dbReference type="PANTHER" id="PTHR30288:SF0">
    <property type="entry name" value="FLAGELLAR HOOK-ASSOCIATED PROTEIN 2"/>
    <property type="match status" value="1"/>
</dbReference>
<comment type="similarity">
    <text evidence="1 5">Belongs to the FliD family.</text>
</comment>
<evidence type="ECO:0000259" key="7">
    <source>
        <dbReference type="Pfam" id="PF07195"/>
    </source>
</evidence>
<dbReference type="PANTHER" id="PTHR30288">
    <property type="entry name" value="FLAGELLAR CAP/ASSEMBLY PROTEIN FLID"/>
    <property type="match status" value="1"/>
</dbReference>
<protein>
    <recommendedName>
        <fullName evidence="5">Flagellar hook-associated protein 2</fullName>
        <shortName evidence="5">HAP2</shortName>
    </recommendedName>
    <alternativeName>
        <fullName evidence="5">Flagellar cap protein</fullName>
    </alternativeName>
</protein>
<dbReference type="InterPro" id="IPR040026">
    <property type="entry name" value="FliD"/>
</dbReference>
<accession>A0A2T0BG24</accession>
<dbReference type="GO" id="GO:0009424">
    <property type="term" value="C:bacterial-type flagellum hook"/>
    <property type="evidence" value="ECO:0007669"/>
    <property type="project" value="UniProtKB-UniRule"/>
</dbReference>
<evidence type="ECO:0000259" key="6">
    <source>
        <dbReference type="Pfam" id="PF02465"/>
    </source>
</evidence>
<evidence type="ECO:0000313" key="9">
    <source>
        <dbReference type="Proteomes" id="UP000239471"/>
    </source>
</evidence>
<evidence type="ECO:0000256" key="1">
    <source>
        <dbReference type="ARBA" id="ARBA00009764"/>
    </source>
</evidence>
<keyword evidence="8" id="KW-0966">Cell projection</keyword>
<keyword evidence="8" id="KW-0282">Flagellum</keyword>
<dbReference type="Proteomes" id="UP000239471">
    <property type="component" value="Unassembled WGS sequence"/>
</dbReference>
<keyword evidence="9" id="KW-1185">Reference proteome</keyword>
<keyword evidence="4 5" id="KW-0975">Bacterial flagellum</keyword>
<dbReference type="AlphaFoldDB" id="A0A2T0BG24"/>
<proteinExistence type="inferred from homology"/>
<feature type="domain" description="Flagellar hook-associated protein 2 N-terminal" evidence="6">
    <location>
        <begin position="10"/>
        <end position="111"/>
    </location>
</feature>
<keyword evidence="3" id="KW-0175">Coiled coil</keyword>
<dbReference type="InterPro" id="IPR010809">
    <property type="entry name" value="FliD_C"/>
</dbReference>
<sequence length="501" mass="53784">MTTRITGLATGLDVDAIVKSSMLKYTMKVDTAKQKQEVLEIKQKLYRDVITSGKDFYNKYFDIAKGDSLLNTKSYSSVSFESTDASVATATGTSSAVKDNYEVTVSSLASAAKKSFSAAELSGDQPIMVTYNGKTVTIPTADMTGKTEPERAKVINTALSTIGLKASTSDFTAGILIESATTGALIGTAENSFTGTIGGVAFSKSDVGTNLQAAVTSSKGTVTYDGTGEPVSASNTITLDGVQFSLNAVGTTTVSGKIDVTETKDKLVNFVNDYNTYIEKLNTLVMDTHDRSYTPLTTEQKEAMSEDEITLWNAKVEKGQLTRDSDLSRIVNSLKSSMASSVSGISSILEKIGITPVEDYQTPKNGTFTIDDSKLTTALEANPQEIMKLFIQVPESDTLSDSEKFSQTGILYRMKDILNNEFVSSTNSPLINKAGIMGTASFTQSSLSKSISDYKSKITEMETALATREQAFYSKYAKLEVLMNNFNTQQSSLASMLGTSS</sequence>
<dbReference type="GO" id="GO:0009421">
    <property type="term" value="C:bacterial-type flagellum filament cap"/>
    <property type="evidence" value="ECO:0007669"/>
    <property type="project" value="InterPro"/>
</dbReference>
<dbReference type="EMBL" id="PVXQ01000012">
    <property type="protein sequence ID" value="PRR82840.1"/>
    <property type="molecule type" value="Genomic_DNA"/>
</dbReference>
<dbReference type="GO" id="GO:0007155">
    <property type="term" value="P:cell adhesion"/>
    <property type="evidence" value="ECO:0007669"/>
    <property type="project" value="InterPro"/>
</dbReference>
<dbReference type="GO" id="GO:0005576">
    <property type="term" value="C:extracellular region"/>
    <property type="evidence" value="ECO:0007669"/>
    <property type="project" value="UniProtKB-SubCell"/>
</dbReference>
<dbReference type="Pfam" id="PF07195">
    <property type="entry name" value="FliD_C"/>
    <property type="match status" value="1"/>
</dbReference>
<name>A0A2T0BG24_9CLOT</name>
<evidence type="ECO:0000256" key="4">
    <source>
        <dbReference type="ARBA" id="ARBA00023143"/>
    </source>
</evidence>
<dbReference type="RefSeq" id="WP_106059468.1">
    <property type="nucleotide sequence ID" value="NZ_PVXQ01000012.1"/>
</dbReference>
<comment type="caution">
    <text evidence="8">The sequence shown here is derived from an EMBL/GenBank/DDBJ whole genome shotgun (WGS) entry which is preliminary data.</text>
</comment>
<dbReference type="Pfam" id="PF02465">
    <property type="entry name" value="FliD_N"/>
    <property type="match status" value="1"/>
</dbReference>
<dbReference type="InterPro" id="IPR003481">
    <property type="entry name" value="FliD_N"/>
</dbReference>
<gene>
    <name evidence="8" type="ORF">CLVI_14770</name>
</gene>
<keyword evidence="8" id="KW-0969">Cilium</keyword>
<feature type="domain" description="Flagellar hook-associated protein 2 C-terminal" evidence="7">
    <location>
        <begin position="220"/>
        <end position="487"/>
    </location>
</feature>
<dbReference type="GO" id="GO:0071973">
    <property type="term" value="P:bacterial-type flagellum-dependent cell motility"/>
    <property type="evidence" value="ECO:0007669"/>
    <property type="project" value="TreeGrafter"/>
</dbReference>
<evidence type="ECO:0000256" key="3">
    <source>
        <dbReference type="ARBA" id="ARBA00023054"/>
    </source>
</evidence>
<comment type="subunit">
    <text evidence="2 5">Homopentamer.</text>
</comment>
<comment type="function">
    <text evidence="5">Required for morphogenesis and for the elongation of the flagellar filament by facilitating polymerization of the flagellin monomers at the tip of growing filament. Forms a capping structure, which prevents flagellin subunits (transported through the central channel of the flagellum) from leaking out without polymerization at the distal end.</text>
</comment>
<reference evidence="8 9" key="1">
    <citation type="submission" date="2018-03" db="EMBL/GenBank/DDBJ databases">
        <title>Genome sequence of Clostridium vincentii DSM 10228.</title>
        <authorList>
            <person name="Poehlein A."/>
            <person name="Daniel R."/>
        </authorList>
    </citation>
    <scope>NUCLEOTIDE SEQUENCE [LARGE SCALE GENOMIC DNA]</scope>
    <source>
        <strain evidence="8 9">DSM 10228</strain>
    </source>
</reference>
<dbReference type="OrthoDB" id="9776025at2"/>
<comment type="subcellular location">
    <subcellularLocation>
        <location evidence="5">Secreted</location>
    </subcellularLocation>
    <subcellularLocation>
        <location evidence="5">Bacterial flagellum</location>
    </subcellularLocation>
</comment>
<evidence type="ECO:0000256" key="2">
    <source>
        <dbReference type="ARBA" id="ARBA00011255"/>
    </source>
</evidence>
<organism evidence="8 9">
    <name type="scientific">Clostridium vincentii</name>
    <dbReference type="NCBI Taxonomy" id="52704"/>
    <lineage>
        <taxon>Bacteria</taxon>
        <taxon>Bacillati</taxon>
        <taxon>Bacillota</taxon>
        <taxon>Clostridia</taxon>
        <taxon>Eubacteriales</taxon>
        <taxon>Clostridiaceae</taxon>
        <taxon>Clostridium</taxon>
    </lineage>
</organism>
<evidence type="ECO:0000313" key="8">
    <source>
        <dbReference type="EMBL" id="PRR82840.1"/>
    </source>
</evidence>
<keyword evidence="5" id="KW-0964">Secreted</keyword>
<evidence type="ECO:0000256" key="5">
    <source>
        <dbReference type="RuleBase" id="RU362066"/>
    </source>
</evidence>